<evidence type="ECO:0000313" key="7">
    <source>
        <dbReference type="EMBL" id="OAA31051.1"/>
    </source>
</evidence>
<evidence type="ECO:0000256" key="5">
    <source>
        <dbReference type="ARBA" id="ARBA00023136"/>
    </source>
</evidence>
<dbReference type="GO" id="GO:0015081">
    <property type="term" value="F:sodium ion transmembrane transporter activity"/>
    <property type="evidence" value="ECO:0007669"/>
    <property type="project" value="InterPro"/>
</dbReference>
<dbReference type="OrthoDB" id="47576at2"/>
<dbReference type="NCBIfam" id="TIGR01195">
    <property type="entry name" value="oadG_fam"/>
    <property type="match status" value="1"/>
</dbReference>
<dbReference type="Pfam" id="PF04277">
    <property type="entry name" value="OAD_gamma"/>
    <property type="match status" value="1"/>
</dbReference>
<evidence type="ECO:0000256" key="4">
    <source>
        <dbReference type="ARBA" id="ARBA00022989"/>
    </source>
</evidence>
<dbReference type="Proteomes" id="UP000077339">
    <property type="component" value="Unassembled WGS sequence"/>
</dbReference>
<evidence type="ECO:0000256" key="3">
    <source>
        <dbReference type="ARBA" id="ARBA00022692"/>
    </source>
</evidence>
<sequence>MDGVLSITFTGLFVVFSVLGILYIVFSLFGVTLSSKKKEEQNKNVAKVVIKEKKAHEQKSEDDESEVVAAISAVLHDMLGSSFKIRKISPVSGRKFGWKTRTPQVYWKPRRNKAC</sequence>
<evidence type="ECO:0000256" key="1">
    <source>
        <dbReference type="ARBA" id="ARBA00004236"/>
    </source>
</evidence>
<comment type="subcellular location">
    <subcellularLocation>
        <location evidence="1">Cell membrane</location>
    </subcellularLocation>
</comment>
<dbReference type="GO" id="GO:0005886">
    <property type="term" value="C:plasma membrane"/>
    <property type="evidence" value="ECO:0007669"/>
    <property type="project" value="UniProtKB-SubCell"/>
</dbReference>
<keyword evidence="5 6" id="KW-0472">Membrane</keyword>
<dbReference type="PATRIC" id="fig|1453497.3.peg.1731"/>
<evidence type="ECO:0000313" key="8">
    <source>
        <dbReference type="Proteomes" id="UP000077339"/>
    </source>
</evidence>
<accession>A0A176K1R0</accession>
<name>A0A176K1R0_9BACT</name>
<keyword evidence="2" id="KW-1003">Cell membrane</keyword>
<feature type="transmembrane region" description="Helical" evidence="6">
    <location>
        <begin position="12"/>
        <end position="33"/>
    </location>
</feature>
<evidence type="ECO:0000256" key="2">
    <source>
        <dbReference type="ARBA" id="ARBA00022475"/>
    </source>
</evidence>
<keyword evidence="3 6" id="KW-0812">Transmembrane</keyword>
<dbReference type="STRING" id="1453497.AT15_08740"/>
<organism evidence="7 8">
    <name type="scientific">Kosmotoga arenicorallina S304</name>
    <dbReference type="NCBI Taxonomy" id="1453497"/>
    <lineage>
        <taxon>Bacteria</taxon>
        <taxon>Thermotogati</taxon>
        <taxon>Thermotogota</taxon>
        <taxon>Thermotogae</taxon>
        <taxon>Kosmotogales</taxon>
        <taxon>Kosmotogaceae</taxon>
        <taxon>Kosmotoga</taxon>
    </lineage>
</organism>
<reference evidence="7 8" key="1">
    <citation type="submission" date="2014-02" db="EMBL/GenBank/DDBJ databases">
        <title>Kosmotoga genome sequencing.</title>
        <authorList>
            <person name="Pollo S.M."/>
            <person name="Charchuk R."/>
            <person name="Nesbo C.L."/>
        </authorList>
    </citation>
    <scope>NUCLEOTIDE SEQUENCE [LARGE SCALE GENOMIC DNA]</scope>
    <source>
        <strain evidence="7 8">S304</strain>
    </source>
</reference>
<comment type="caution">
    <text evidence="7">The sequence shown here is derived from an EMBL/GenBank/DDBJ whole genome shotgun (WGS) entry which is preliminary data.</text>
</comment>
<dbReference type="InterPro" id="IPR005899">
    <property type="entry name" value="Na_pump_deCOase"/>
</dbReference>
<dbReference type="AlphaFoldDB" id="A0A176K1R0"/>
<dbReference type="EMBL" id="JFHK01000005">
    <property type="protein sequence ID" value="OAA31051.1"/>
    <property type="molecule type" value="Genomic_DNA"/>
</dbReference>
<dbReference type="GO" id="GO:0036376">
    <property type="term" value="P:sodium ion export across plasma membrane"/>
    <property type="evidence" value="ECO:0007669"/>
    <property type="project" value="InterPro"/>
</dbReference>
<keyword evidence="4 6" id="KW-1133">Transmembrane helix</keyword>
<gene>
    <name evidence="7" type="ORF">AT15_08740</name>
</gene>
<keyword evidence="8" id="KW-1185">Reference proteome</keyword>
<dbReference type="RefSeq" id="WP_068346847.1">
    <property type="nucleotide sequence ID" value="NZ_JFHK01000005.1"/>
</dbReference>
<protein>
    <submittedName>
        <fullName evidence="7">Uncharacterized protein</fullName>
    </submittedName>
</protein>
<evidence type="ECO:0000256" key="6">
    <source>
        <dbReference type="SAM" id="Phobius"/>
    </source>
</evidence>
<proteinExistence type="predicted"/>